<reference evidence="1 2" key="1">
    <citation type="submission" date="2016-04" db="EMBL/GenBank/DDBJ databases">
        <title>Identification of putative biosynthetic pathways for the production of bioactive secondary metabolites by the marine actinomycete Kocuria kristinae RUTW2-3.</title>
        <authorList>
            <person name="Waterworth S.C."/>
            <person name="Walmsley T.A."/>
            <person name="Matongo T."/>
            <person name="Davies-Coleman M.T."/>
            <person name="Dorrington R.A."/>
        </authorList>
    </citation>
    <scope>NUCLEOTIDE SEQUENCE [LARGE SCALE GENOMIC DNA]</scope>
    <source>
        <strain evidence="1 2">RUTW4-5</strain>
    </source>
</reference>
<dbReference type="Proteomes" id="UP000092021">
    <property type="component" value="Unassembled WGS sequence"/>
</dbReference>
<accession>A0A657IV98</accession>
<gene>
    <name evidence="1" type="ORF">A5N15_03860</name>
</gene>
<comment type="caution">
    <text evidence="1">The sequence shown here is derived from an EMBL/GenBank/DDBJ whole genome shotgun (WGS) entry which is preliminary data.</text>
</comment>
<evidence type="ECO:0000313" key="1">
    <source>
        <dbReference type="EMBL" id="OAX63429.1"/>
    </source>
</evidence>
<protein>
    <submittedName>
        <fullName evidence="1">Uncharacterized protein</fullName>
    </submittedName>
</protein>
<dbReference type="EMBL" id="LWGZ01000337">
    <property type="protein sequence ID" value="OAX63429.1"/>
    <property type="molecule type" value="Genomic_DNA"/>
</dbReference>
<dbReference type="AlphaFoldDB" id="A0A657IV98"/>
<proteinExistence type="predicted"/>
<evidence type="ECO:0000313" key="2">
    <source>
        <dbReference type="Proteomes" id="UP000092021"/>
    </source>
</evidence>
<sequence length="110" mass="10982">MVGVGAAGGDVVGGEAQLRAVVPAADLVQAAVTASEASSCGLGGVRDGTLGGCRSAVDAPQALRARPSTAAEPIPRARRRVIGRVPAAGDVAERVLFPRFGSEVYSIRSA</sequence>
<name>A0A657IV98_9MICC</name>
<organism evidence="1 2">
    <name type="scientific">Rothia kristinae</name>
    <dbReference type="NCBI Taxonomy" id="37923"/>
    <lineage>
        <taxon>Bacteria</taxon>
        <taxon>Bacillati</taxon>
        <taxon>Actinomycetota</taxon>
        <taxon>Actinomycetes</taxon>
        <taxon>Micrococcales</taxon>
        <taxon>Micrococcaceae</taxon>
        <taxon>Rothia</taxon>
    </lineage>
</organism>